<feature type="active site" description="Acyl-thioester intermediate" evidence="2">
    <location>
        <position position="181"/>
    </location>
</feature>
<accession>A0A1F2US06</accession>
<proteinExistence type="predicted"/>
<feature type="active site" description="Proton donor/acceptor" evidence="2">
    <location>
        <position position="116"/>
    </location>
</feature>
<dbReference type="SUPFAM" id="SSF63817">
    <property type="entry name" value="Sortase"/>
    <property type="match status" value="1"/>
</dbReference>
<dbReference type="InterPro" id="IPR005754">
    <property type="entry name" value="Sortase"/>
</dbReference>
<protein>
    <recommendedName>
        <fullName evidence="5">Sortase</fullName>
    </recommendedName>
</protein>
<evidence type="ECO:0000313" key="4">
    <source>
        <dbReference type="Proteomes" id="UP000178086"/>
    </source>
</evidence>
<dbReference type="NCBIfam" id="TIGR01076">
    <property type="entry name" value="sortase_fam"/>
    <property type="match status" value="1"/>
</dbReference>
<dbReference type="EMBL" id="MELI01000008">
    <property type="protein sequence ID" value="OFW35747.1"/>
    <property type="molecule type" value="Genomic_DNA"/>
</dbReference>
<organism evidence="3 4">
    <name type="scientific">Candidatus Aquicultor primus</name>
    <dbReference type="NCBI Taxonomy" id="1797195"/>
    <lineage>
        <taxon>Bacteria</taxon>
        <taxon>Bacillati</taxon>
        <taxon>Actinomycetota</taxon>
        <taxon>Candidatus Aquicultoria</taxon>
        <taxon>Candidatus Aquicultorales</taxon>
        <taxon>Candidatus Aquicultoraceae</taxon>
        <taxon>Candidatus Aquicultor</taxon>
    </lineage>
</organism>
<dbReference type="Proteomes" id="UP000178086">
    <property type="component" value="Unassembled WGS sequence"/>
</dbReference>
<dbReference type="Pfam" id="PF04203">
    <property type="entry name" value="Sortase"/>
    <property type="match status" value="1"/>
</dbReference>
<evidence type="ECO:0000313" key="3">
    <source>
        <dbReference type="EMBL" id="OFW35747.1"/>
    </source>
</evidence>
<name>A0A1F2US06_9ACTN</name>
<reference evidence="3 4" key="1">
    <citation type="journal article" date="2016" name="Nat. Commun.">
        <title>Thousands of microbial genomes shed light on interconnected biogeochemical processes in an aquifer system.</title>
        <authorList>
            <person name="Anantharaman K."/>
            <person name="Brown C.T."/>
            <person name="Hug L.A."/>
            <person name="Sharon I."/>
            <person name="Castelle C.J."/>
            <person name="Probst A.J."/>
            <person name="Thomas B.C."/>
            <person name="Singh A."/>
            <person name="Wilkins M.J."/>
            <person name="Karaoz U."/>
            <person name="Brodie E.L."/>
            <person name="Williams K.H."/>
            <person name="Hubbard S.S."/>
            <person name="Banfield J.F."/>
        </authorList>
    </citation>
    <scope>NUCLEOTIDE SEQUENCE [LARGE SCALE GENOMIC DNA]</scope>
</reference>
<comment type="caution">
    <text evidence="3">The sequence shown here is derived from an EMBL/GenBank/DDBJ whole genome shotgun (WGS) entry which is preliminary data.</text>
</comment>
<sequence>MGKKAERAGAKGSKKRDLGNTKKGGVRIALGAILLVCGLALLVTLAYPKIYAAVSPAPAINKIILEQGHFWVVIPKIRVDSPVLPTVTADSLRRGVAHVPESGFPGEGKNVIIVGHNYDPANWVPQTTFGLLSELEDGDEVLVAYRGRAYTYVVKTKETLGEDDPELYELTDDERLTLLTCENYESKTKRLKVVAMPK</sequence>
<dbReference type="InterPro" id="IPR023365">
    <property type="entry name" value="Sortase_dom-sf"/>
</dbReference>
<evidence type="ECO:0000256" key="1">
    <source>
        <dbReference type="ARBA" id="ARBA00022801"/>
    </source>
</evidence>
<evidence type="ECO:0000256" key="2">
    <source>
        <dbReference type="PIRSR" id="PIRSR605754-1"/>
    </source>
</evidence>
<gene>
    <name evidence="3" type="ORF">A2074_08375</name>
</gene>
<dbReference type="AlphaFoldDB" id="A0A1F2US06"/>
<evidence type="ECO:0008006" key="5">
    <source>
        <dbReference type="Google" id="ProtNLM"/>
    </source>
</evidence>
<keyword evidence="1" id="KW-0378">Hydrolase</keyword>
<dbReference type="CDD" id="cd00004">
    <property type="entry name" value="Sortase"/>
    <property type="match status" value="1"/>
</dbReference>
<dbReference type="Gene3D" id="2.40.260.10">
    <property type="entry name" value="Sortase"/>
    <property type="match status" value="1"/>
</dbReference>
<dbReference type="GO" id="GO:0016787">
    <property type="term" value="F:hydrolase activity"/>
    <property type="evidence" value="ECO:0007669"/>
    <property type="project" value="UniProtKB-KW"/>
</dbReference>